<evidence type="ECO:0000313" key="1">
    <source>
        <dbReference type="EMBL" id="CAF2059549.1"/>
    </source>
</evidence>
<dbReference type="Proteomes" id="UP000663842">
    <property type="component" value="Unassembled WGS sequence"/>
</dbReference>
<protein>
    <submittedName>
        <fullName evidence="3">Uncharacterized protein</fullName>
    </submittedName>
</protein>
<dbReference type="AlphaFoldDB" id="A0A819QM15"/>
<accession>A0A819QM15</accession>
<dbReference type="Proteomes" id="UP000663856">
    <property type="component" value="Unassembled WGS sequence"/>
</dbReference>
<evidence type="ECO:0000313" key="3">
    <source>
        <dbReference type="EMBL" id="CAF4027703.1"/>
    </source>
</evidence>
<evidence type="ECO:0000313" key="2">
    <source>
        <dbReference type="EMBL" id="CAF2066074.1"/>
    </source>
</evidence>
<comment type="caution">
    <text evidence="3">The sequence shown here is derived from an EMBL/GenBank/DDBJ whole genome shotgun (WGS) entry which is preliminary data.</text>
</comment>
<name>A0A819QM15_9BILA</name>
<sequence>MTSFSNNILQNGLDEASEVSAAVPKQTIVDPPIIPICNRMSSTVSLDDFQEVGNKNKNKFKRKIMRKNVYIIKQVFHCLFTTGKITPNHIKEGLTGHAIENFKTEINIFNCRLSTRSSNNEYDFLIFLKDASSFSFLLDLKHWPSNFRNENFTFSSSPAIPSQLSLIIKNVDLRLDFNEFCQEIKTRYPQVKNVIRLKNKFNNEIKLVKLELTSNVVRDELLIKRKMTIDYIIYDIDEYLAPGNILICWETNSCSQDSYSSDSCARILAR</sequence>
<dbReference type="EMBL" id="CAJNRF010004417">
    <property type="protein sequence ID" value="CAF2059549.1"/>
    <property type="molecule type" value="Genomic_DNA"/>
</dbReference>
<proteinExistence type="predicted"/>
<reference evidence="3" key="1">
    <citation type="submission" date="2021-02" db="EMBL/GenBank/DDBJ databases">
        <authorList>
            <person name="Nowell W R."/>
        </authorList>
    </citation>
    <scope>NUCLEOTIDE SEQUENCE</scope>
</reference>
<organism evidence="3 4">
    <name type="scientific">Rotaria magnacalcarata</name>
    <dbReference type="NCBI Taxonomy" id="392030"/>
    <lineage>
        <taxon>Eukaryota</taxon>
        <taxon>Metazoa</taxon>
        <taxon>Spiralia</taxon>
        <taxon>Gnathifera</taxon>
        <taxon>Rotifera</taxon>
        <taxon>Eurotatoria</taxon>
        <taxon>Bdelloidea</taxon>
        <taxon>Philodinida</taxon>
        <taxon>Philodinidae</taxon>
        <taxon>Rotaria</taxon>
    </lineage>
</organism>
<evidence type="ECO:0000313" key="4">
    <source>
        <dbReference type="Proteomes" id="UP000663842"/>
    </source>
</evidence>
<gene>
    <name evidence="3" type="ORF">UXM345_LOCUS17782</name>
    <name evidence="1" type="ORF">WKI299_LOCUS11846</name>
    <name evidence="2" type="ORF">XDN619_LOCUS11510</name>
</gene>
<dbReference type="Proteomes" id="UP000663887">
    <property type="component" value="Unassembled WGS sequence"/>
</dbReference>
<dbReference type="EMBL" id="CAJOBF010002341">
    <property type="protein sequence ID" value="CAF4027703.1"/>
    <property type="molecule type" value="Genomic_DNA"/>
</dbReference>
<dbReference type="EMBL" id="CAJNRG010004405">
    <property type="protein sequence ID" value="CAF2066074.1"/>
    <property type="molecule type" value="Genomic_DNA"/>
</dbReference>